<gene>
    <name evidence="5" type="ORF">DSM107003_28250</name>
</gene>
<dbReference type="OrthoDB" id="9806149at2"/>
<keyword evidence="3 5" id="KW-0067">ATP-binding</keyword>
<dbReference type="PANTHER" id="PTHR43204">
    <property type="entry name" value="ABC TRANSPORTER I FAMILY MEMBER 6, CHLOROPLASTIC"/>
    <property type="match status" value="1"/>
</dbReference>
<dbReference type="InterPro" id="IPR003593">
    <property type="entry name" value="AAA+_ATPase"/>
</dbReference>
<sequence>MIIENSDLILSVKGLTADVDGTPILKGLNLDVRAGEVHAIMGPNGSGKSTFSKVLAGHPAYTVTGGEVVFQGQNLLEMEAADRARGGVFLAFQYPLEIPGVSNLDFLRVAYNSRRKAQGLEEVDAFDFDDLVEEKLDIVKMNSSFLNRSVNEGFSGGEKKRNEILQMAILEPKLAILDETDSGLDIDALKIVANGVNQLTNSENATIMITHYQRLLDYIVPDFVHVMAQGRIIRSGGKELALELESRGYDWVLEEALGVGV</sequence>
<reference evidence="5 6" key="1">
    <citation type="journal article" date="2019" name="Genome Biol. Evol.">
        <title>Day and night: Metabolic profiles and evolutionary relationships of six axenic non-marine cyanobacteria.</title>
        <authorList>
            <person name="Will S.E."/>
            <person name="Henke P."/>
            <person name="Boedeker C."/>
            <person name="Huang S."/>
            <person name="Brinkmann H."/>
            <person name="Rohde M."/>
            <person name="Jarek M."/>
            <person name="Friedl T."/>
            <person name="Seufert S."/>
            <person name="Schumacher M."/>
            <person name="Overmann J."/>
            <person name="Neumann-Schaal M."/>
            <person name="Petersen J."/>
        </authorList>
    </citation>
    <scope>NUCLEOTIDE SEQUENCE [LARGE SCALE GENOMIC DNA]</scope>
    <source>
        <strain evidence="5 6">SAG 1403-4b</strain>
    </source>
</reference>
<evidence type="ECO:0000256" key="3">
    <source>
        <dbReference type="ARBA" id="ARBA00022840"/>
    </source>
</evidence>
<feature type="domain" description="ABC transporter" evidence="4">
    <location>
        <begin position="3"/>
        <end position="254"/>
    </location>
</feature>
<protein>
    <submittedName>
        <fullName evidence="5">ABC transporter ATP-binding protein</fullName>
    </submittedName>
</protein>
<dbReference type="SUPFAM" id="SSF52540">
    <property type="entry name" value="P-loop containing nucleoside triphosphate hydrolases"/>
    <property type="match status" value="1"/>
</dbReference>
<comment type="caution">
    <text evidence="5">The sequence shown here is derived from an EMBL/GenBank/DDBJ whole genome shotgun (WGS) entry which is preliminary data.</text>
</comment>
<evidence type="ECO:0000256" key="2">
    <source>
        <dbReference type="ARBA" id="ARBA00022741"/>
    </source>
</evidence>
<evidence type="ECO:0000313" key="6">
    <source>
        <dbReference type="Proteomes" id="UP000276103"/>
    </source>
</evidence>
<dbReference type="PROSITE" id="PS50893">
    <property type="entry name" value="ABC_TRANSPORTER_2"/>
    <property type="match status" value="1"/>
</dbReference>
<dbReference type="AlphaFoldDB" id="A0A433UP84"/>
<dbReference type="NCBIfam" id="TIGR01978">
    <property type="entry name" value="sufC"/>
    <property type="match status" value="1"/>
</dbReference>
<dbReference type="InterPro" id="IPR017871">
    <property type="entry name" value="ABC_transporter-like_CS"/>
</dbReference>
<evidence type="ECO:0000259" key="4">
    <source>
        <dbReference type="PROSITE" id="PS50893"/>
    </source>
</evidence>
<evidence type="ECO:0000313" key="5">
    <source>
        <dbReference type="EMBL" id="RUS95649.1"/>
    </source>
</evidence>
<dbReference type="SMART" id="SM00382">
    <property type="entry name" value="AAA"/>
    <property type="match status" value="1"/>
</dbReference>
<dbReference type="InterPro" id="IPR010230">
    <property type="entry name" value="FeS-cluster_ATPase_SufC"/>
</dbReference>
<dbReference type="CDD" id="cd03217">
    <property type="entry name" value="ABC_FeS_Assembly"/>
    <property type="match status" value="1"/>
</dbReference>
<accession>A0A433UP84</accession>
<proteinExistence type="inferred from homology"/>
<dbReference type="Proteomes" id="UP000276103">
    <property type="component" value="Unassembled WGS sequence"/>
</dbReference>
<dbReference type="InterPro" id="IPR003439">
    <property type="entry name" value="ABC_transporter-like_ATP-bd"/>
</dbReference>
<dbReference type="GO" id="GO:0016887">
    <property type="term" value="F:ATP hydrolysis activity"/>
    <property type="evidence" value="ECO:0007669"/>
    <property type="project" value="InterPro"/>
</dbReference>
<comment type="similarity">
    <text evidence="1">Belongs to the ABC transporter superfamily. Ycf16 family.</text>
</comment>
<keyword evidence="2" id="KW-0547">Nucleotide-binding</keyword>
<dbReference type="Gene3D" id="3.40.50.300">
    <property type="entry name" value="P-loop containing nucleotide triphosphate hydrolases"/>
    <property type="match status" value="1"/>
</dbReference>
<dbReference type="RefSeq" id="WP_127054746.1">
    <property type="nucleotide sequence ID" value="NZ_RSCM01000009.1"/>
</dbReference>
<dbReference type="PANTHER" id="PTHR43204:SF1">
    <property type="entry name" value="ABC TRANSPORTER I FAMILY MEMBER 6, CHLOROPLASTIC"/>
    <property type="match status" value="1"/>
</dbReference>
<dbReference type="PROSITE" id="PS00211">
    <property type="entry name" value="ABC_TRANSPORTER_1"/>
    <property type="match status" value="1"/>
</dbReference>
<evidence type="ECO:0000256" key="1">
    <source>
        <dbReference type="ARBA" id="ARBA00006216"/>
    </source>
</evidence>
<dbReference type="Pfam" id="PF00005">
    <property type="entry name" value="ABC_tran"/>
    <property type="match status" value="1"/>
</dbReference>
<dbReference type="InterPro" id="IPR027417">
    <property type="entry name" value="P-loop_NTPase"/>
</dbReference>
<keyword evidence="6" id="KW-1185">Reference proteome</keyword>
<dbReference type="EMBL" id="RSCM01000009">
    <property type="protein sequence ID" value="RUS95649.1"/>
    <property type="molecule type" value="Genomic_DNA"/>
</dbReference>
<organism evidence="5 6">
    <name type="scientific">Trichormus variabilis SAG 1403-4b</name>
    <dbReference type="NCBI Taxonomy" id="447716"/>
    <lineage>
        <taxon>Bacteria</taxon>
        <taxon>Bacillati</taxon>
        <taxon>Cyanobacteriota</taxon>
        <taxon>Cyanophyceae</taxon>
        <taxon>Nostocales</taxon>
        <taxon>Nostocaceae</taxon>
        <taxon>Trichormus</taxon>
    </lineage>
</organism>
<name>A0A433UP84_ANAVA</name>
<dbReference type="GO" id="GO:0005524">
    <property type="term" value="F:ATP binding"/>
    <property type="evidence" value="ECO:0007669"/>
    <property type="project" value="UniProtKB-KW"/>
</dbReference>